<evidence type="ECO:0000313" key="2">
    <source>
        <dbReference type="Proteomes" id="UP001595755"/>
    </source>
</evidence>
<evidence type="ECO:0000313" key="1">
    <source>
        <dbReference type="EMBL" id="MFC4304261.1"/>
    </source>
</evidence>
<reference evidence="2" key="1">
    <citation type="journal article" date="2019" name="Int. J. Syst. Evol. Microbiol.">
        <title>The Global Catalogue of Microorganisms (GCM) 10K type strain sequencing project: providing services to taxonomists for standard genome sequencing and annotation.</title>
        <authorList>
            <consortium name="The Broad Institute Genomics Platform"/>
            <consortium name="The Broad Institute Genome Sequencing Center for Infectious Disease"/>
            <person name="Wu L."/>
            <person name="Ma J."/>
        </authorList>
    </citation>
    <scope>NUCLEOTIDE SEQUENCE [LARGE SCALE GENOMIC DNA]</scope>
    <source>
        <strain evidence="2">CGMCC 4.1641</strain>
    </source>
</reference>
<proteinExistence type="predicted"/>
<comment type="caution">
    <text evidence="1">The sequence shown here is derived from an EMBL/GenBank/DDBJ whole genome shotgun (WGS) entry which is preliminary data.</text>
</comment>
<accession>A0ABV8S9N1</accession>
<evidence type="ECO:0008006" key="3">
    <source>
        <dbReference type="Google" id="ProtNLM"/>
    </source>
</evidence>
<dbReference type="EMBL" id="JBHSED010000020">
    <property type="protein sequence ID" value="MFC4304261.1"/>
    <property type="molecule type" value="Genomic_DNA"/>
</dbReference>
<keyword evidence="2" id="KW-1185">Reference proteome</keyword>
<sequence>MSVTVGIFEQEDRVLEAIGLLRDAGALQEEIRVVVSSREGAPLLASRPEVNLEELYEIQETRQGRDRGAAPAALAYPFGTSTMIGGGMVGAVFEGSGEGADAERVLEEIGIPGRLSDLCANAVENGRYVVVADTASEIEARPAMENAGAVEIG</sequence>
<protein>
    <recommendedName>
        <fullName evidence="3">General stress protein 17M-like domain-containing protein</fullName>
    </recommendedName>
</protein>
<gene>
    <name evidence="1" type="ORF">ACFO1S_12555</name>
</gene>
<name>A0ABV8S9N1_9BACL</name>
<dbReference type="RefSeq" id="WP_204606158.1">
    <property type="nucleotide sequence ID" value="NZ_JBHSED010000020.1"/>
</dbReference>
<organism evidence="1 2">
    <name type="scientific">Cohnella boryungensis</name>
    <dbReference type="NCBI Taxonomy" id="768479"/>
    <lineage>
        <taxon>Bacteria</taxon>
        <taxon>Bacillati</taxon>
        <taxon>Bacillota</taxon>
        <taxon>Bacilli</taxon>
        <taxon>Bacillales</taxon>
        <taxon>Paenibacillaceae</taxon>
        <taxon>Cohnella</taxon>
    </lineage>
</organism>
<dbReference type="Proteomes" id="UP001595755">
    <property type="component" value="Unassembled WGS sequence"/>
</dbReference>